<accession>A0A644VJF0</accession>
<dbReference type="InterPro" id="IPR023137">
    <property type="entry name" value="BrxA_sf"/>
</dbReference>
<comment type="caution">
    <text evidence="1">The sequence shown here is derived from an EMBL/GenBank/DDBJ whole genome shotgun (WGS) entry which is preliminary data.</text>
</comment>
<reference evidence="1" key="1">
    <citation type="submission" date="2019-08" db="EMBL/GenBank/DDBJ databases">
        <authorList>
            <person name="Kucharzyk K."/>
            <person name="Murdoch R.W."/>
            <person name="Higgins S."/>
            <person name="Loffler F."/>
        </authorList>
    </citation>
    <scope>NUCLEOTIDE SEQUENCE</scope>
</reference>
<dbReference type="EMBL" id="VSSQ01000329">
    <property type="protein sequence ID" value="MPL91446.1"/>
    <property type="molecule type" value="Genomic_DNA"/>
</dbReference>
<gene>
    <name evidence="1" type="ORF">SDC9_37514</name>
</gene>
<evidence type="ECO:0000313" key="1">
    <source>
        <dbReference type="EMBL" id="MPL91446.1"/>
    </source>
</evidence>
<evidence type="ECO:0008006" key="2">
    <source>
        <dbReference type="Google" id="ProtNLM"/>
    </source>
</evidence>
<name>A0A644VJF0_9ZZZZ</name>
<protein>
    <recommendedName>
        <fullName evidence="2">Inner membrane protein</fullName>
    </recommendedName>
</protein>
<organism evidence="1">
    <name type="scientific">bioreactor metagenome</name>
    <dbReference type="NCBI Taxonomy" id="1076179"/>
    <lineage>
        <taxon>unclassified sequences</taxon>
        <taxon>metagenomes</taxon>
        <taxon>ecological metagenomes</taxon>
    </lineage>
</organism>
<dbReference type="InterPro" id="IPR014948">
    <property type="entry name" value="BrxA"/>
</dbReference>
<dbReference type="Gene3D" id="1.10.3540.10">
    <property type="entry name" value="uncharacterized protein from magnetospirillum magneticum domain"/>
    <property type="match status" value="1"/>
</dbReference>
<dbReference type="Pfam" id="PF08849">
    <property type="entry name" value="BrxA"/>
    <property type="match status" value="1"/>
</dbReference>
<sequence>MKYSSGLTKKPLWFSESKKTAKYMLNNLNRKDVIELAIKNNIYQVETENRAKTIANTCFTRLNTLPKDILKDIISTDLISSKVLVLISVMKTDKLFFEFIYEVFRNKIILGEMFIEDKDLNIFFDEKILQSDIVSSWSDYNIKKLKSSYLTILSFSGLINRENGKNKIFIPIIDYNVEQDLIKNNLDHYLKAINGNL</sequence>
<dbReference type="AlphaFoldDB" id="A0A644VJF0"/>
<proteinExistence type="predicted"/>